<dbReference type="InterPro" id="IPR027417">
    <property type="entry name" value="P-loop_NTPase"/>
</dbReference>
<dbReference type="Pfam" id="PF00560">
    <property type="entry name" value="LRR_1"/>
    <property type="match status" value="1"/>
</dbReference>
<dbReference type="SUPFAM" id="SSF52540">
    <property type="entry name" value="P-loop containing nucleoside triphosphate hydrolases"/>
    <property type="match status" value="1"/>
</dbReference>
<keyword evidence="1" id="KW-0433">Leucine-rich repeat</keyword>
<dbReference type="PROSITE" id="PS51450">
    <property type="entry name" value="LRR"/>
    <property type="match status" value="1"/>
</dbReference>
<dbReference type="PANTHER" id="PTHR45752:SF195">
    <property type="entry name" value="LEUCINE-RICH REPEAT (LRR) FAMILY PROTEIN-RELATED"/>
    <property type="match status" value="1"/>
</dbReference>
<dbReference type="Gene3D" id="3.80.10.10">
    <property type="entry name" value="Ribonuclease Inhibitor"/>
    <property type="match status" value="2"/>
</dbReference>
<dbReference type="SUPFAM" id="SSF52058">
    <property type="entry name" value="L domain-like"/>
    <property type="match status" value="1"/>
</dbReference>
<dbReference type="Proteomes" id="UP001634007">
    <property type="component" value="Unassembled WGS sequence"/>
</dbReference>
<dbReference type="EMBL" id="JBJKBG010000003">
    <property type="protein sequence ID" value="KAL3745719.1"/>
    <property type="molecule type" value="Genomic_DNA"/>
</dbReference>
<dbReference type="AlphaFoldDB" id="A0ABD3L230"/>
<comment type="caution">
    <text evidence="3">The sequence shown here is derived from an EMBL/GenBank/DDBJ whole genome shotgun (WGS) entry which is preliminary data.</text>
</comment>
<gene>
    <name evidence="3" type="ORF">ACJRO7_014785</name>
</gene>
<dbReference type="Pfam" id="PF13855">
    <property type="entry name" value="LRR_8"/>
    <property type="match status" value="1"/>
</dbReference>
<sequence>MKDRKAPYATDIEAHKANGVAQATIEEWEGALKEVASLKGRQVDRGQGEFVKMMVSKVLKRLRKAKLNLSDKLVGIEDCLTELRSMLDTDSNDVRMIVISGIPGIGKTTLAKSLYNDICDLFDGCSFLGDIEETSAKKGLEALQTKLVSDITQRNLGAFDSVEDGVSACNCESLAQVSSEIGDIRSLEFLTMDGSELSVLPDSIKKLEKLKQLSLRDCQLMWKIPGTIGRLTSLENLDLSFTAIDELPHAIGYMQKLKVLKMERSFIRGFPPSIGTLVNLEEIHASCCWILETIPKEIKGLSRLRILVLSRTNIRSLPESISSLPHLRNLDLSGCNNLHGVPPLPSNLAALRLTYDSSKMKSLDISNLTNLKELYLANYLEEEEASSGTDLDVMAEPITLSGIGNVTKVETLKLCLTGFTTLPEEMGALSQLRKLDLQCPYLQRLPKLPKSLKKLTLQDCKSLEALPDLKDLKSLSGLELFSCAVTEIQGLGSLSSLETLLISHCKLEKLDGVECLPFLRVLTISYCNSLQGLPDLSNLEQLRECKIQHCKNIPQQDSRY</sequence>
<keyword evidence="2" id="KW-0677">Repeat</keyword>
<dbReference type="InterPro" id="IPR003591">
    <property type="entry name" value="Leu-rich_rpt_typical-subtyp"/>
</dbReference>
<dbReference type="InterPro" id="IPR050715">
    <property type="entry name" value="LRR-SigEffector_domain"/>
</dbReference>
<evidence type="ECO:0000313" key="4">
    <source>
        <dbReference type="Proteomes" id="UP001634007"/>
    </source>
</evidence>
<dbReference type="Gene3D" id="3.40.50.300">
    <property type="entry name" value="P-loop containing nucleotide triphosphate hydrolases"/>
    <property type="match status" value="1"/>
</dbReference>
<dbReference type="InterPro" id="IPR032675">
    <property type="entry name" value="LRR_dom_sf"/>
</dbReference>
<name>A0ABD3L230_EUCGL</name>
<organism evidence="3 4">
    <name type="scientific">Eucalyptus globulus</name>
    <name type="common">Tasmanian blue gum</name>
    <dbReference type="NCBI Taxonomy" id="34317"/>
    <lineage>
        <taxon>Eukaryota</taxon>
        <taxon>Viridiplantae</taxon>
        <taxon>Streptophyta</taxon>
        <taxon>Embryophyta</taxon>
        <taxon>Tracheophyta</taxon>
        <taxon>Spermatophyta</taxon>
        <taxon>Magnoliopsida</taxon>
        <taxon>eudicotyledons</taxon>
        <taxon>Gunneridae</taxon>
        <taxon>Pentapetalae</taxon>
        <taxon>rosids</taxon>
        <taxon>malvids</taxon>
        <taxon>Myrtales</taxon>
        <taxon>Myrtaceae</taxon>
        <taxon>Myrtoideae</taxon>
        <taxon>Eucalypteae</taxon>
        <taxon>Eucalyptus</taxon>
    </lineage>
</organism>
<reference evidence="3 4" key="1">
    <citation type="submission" date="2024-11" db="EMBL/GenBank/DDBJ databases">
        <title>Chromosome-level genome assembly of Eucalyptus globulus Labill. provides insights into its genome evolution.</title>
        <authorList>
            <person name="Li X."/>
        </authorList>
    </citation>
    <scope>NUCLEOTIDE SEQUENCE [LARGE SCALE GENOMIC DNA]</scope>
    <source>
        <strain evidence="3">CL2024</strain>
        <tissue evidence="3">Fresh tender leaves</tissue>
    </source>
</reference>
<dbReference type="PRINTS" id="PR00364">
    <property type="entry name" value="DISEASERSIST"/>
</dbReference>
<keyword evidence="4" id="KW-1185">Reference proteome</keyword>
<evidence type="ECO:0008006" key="5">
    <source>
        <dbReference type="Google" id="ProtNLM"/>
    </source>
</evidence>
<dbReference type="Gene3D" id="3.40.50.10140">
    <property type="entry name" value="Toll/interleukin-1 receptor homology (TIR) domain"/>
    <property type="match status" value="1"/>
</dbReference>
<dbReference type="PANTHER" id="PTHR45752">
    <property type="entry name" value="LEUCINE-RICH REPEAT-CONTAINING"/>
    <property type="match status" value="1"/>
</dbReference>
<evidence type="ECO:0000313" key="3">
    <source>
        <dbReference type="EMBL" id="KAL3745719.1"/>
    </source>
</evidence>
<evidence type="ECO:0000256" key="2">
    <source>
        <dbReference type="ARBA" id="ARBA00022737"/>
    </source>
</evidence>
<dbReference type="InterPro" id="IPR001611">
    <property type="entry name" value="Leu-rich_rpt"/>
</dbReference>
<protein>
    <recommendedName>
        <fullName evidence="5">NB-ARC domain-containing protein</fullName>
    </recommendedName>
</protein>
<proteinExistence type="predicted"/>
<evidence type="ECO:0000256" key="1">
    <source>
        <dbReference type="ARBA" id="ARBA00022614"/>
    </source>
</evidence>
<dbReference type="SUPFAM" id="SSF52047">
    <property type="entry name" value="RNI-like"/>
    <property type="match status" value="1"/>
</dbReference>
<dbReference type="SMART" id="SM00369">
    <property type="entry name" value="LRR_TYP"/>
    <property type="match status" value="4"/>
</dbReference>
<accession>A0ABD3L230</accession>
<dbReference type="InterPro" id="IPR035897">
    <property type="entry name" value="Toll_tir_struct_dom_sf"/>
</dbReference>